<accession>A0A6B9VAZ7</accession>
<keyword evidence="1" id="KW-1133">Transmembrane helix</keyword>
<gene>
    <name evidence="3" type="ORF">DS421_19g663890</name>
</gene>
<protein>
    <recommendedName>
        <fullName evidence="2">PGG domain-containing protein</fullName>
    </recommendedName>
</protein>
<name>A0A6B9VAZ7_ARAHY</name>
<evidence type="ECO:0000313" key="3">
    <source>
        <dbReference type="EMBL" id="QHN78730.1"/>
    </source>
</evidence>
<organism evidence="3 4">
    <name type="scientific">Arachis hypogaea</name>
    <name type="common">Peanut</name>
    <dbReference type="NCBI Taxonomy" id="3818"/>
    <lineage>
        <taxon>Eukaryota</taxon>
        <taxon>Viridiplantae</taxon>
        <taxon>Streptophyta</taxon>
        <taxon>Embryophyta</taxon>
        <taxon>Tracheophyta</taxon>
        <taxon>Spermatophyta</taxon>
        <taxon>Magnoliopsida</taxon>
        <taxon>eudicotyledons</taxon>
        <taxon>Gunneridae</taxon>
        <taxon>Pentapetalae</taxon>
        <taxon>rosids</taxon>
        <taxon>fabids</taxon>
        <taxon>Fabales</taxon>
        <taxon>Fabaceae</taxon>
        <taxon>Papilionoideae</taxon>
        <taxon>50 kb inversion clade</taxon>
        <taxon>dalbergioids sensu lato</taxon>
        <taxon>Dalbergieae</taxon>
        <taxon>Pterocarpus clade</taxon>
        <taxon>Arachis</taxon>
    </lineage>
</organism>
<feature type="transmembrane region" description="Helical" evidence="1">
    <location>
        <begin position="226"/>
        <end position="247"/>
    </location>
</feature>
<dbReference type="EMBL" id="CP031001">
    <property type="protein sequence ID" value="QHN78730.1"/>
    <property type="molecule type" value="Genomic_DNA"/>
</dbReference>
<dbReference type="PANTHER" id="PTHR24177:SF329">
    <property type="entry name" value="ANKYRIN REPEAT PROTEIN"/>
    <property type="match status" value="1"/>
</dbReference>
<reference evidence="3 4" key="1">
    <citation type="submission" date="2020-01" db="EMBL/GenBank/DDBJ databases">
        <title>Genome sequence of Arachis hypogaea, cultivar Shitouqi.</title>
        <authorList>
            <person name="Zhuang W."/>
            <person name="Chen H."/>
            <person name="Varshney R."/>
            <person name="Wang D."/>
            <person name="Ming R."/>
        </authorList>
    </citation>
    <scope>NUCLEOTIDE SEQUENCE [LARGE SCALE GENOMIC DNA]</scope>
    <source>
        <tissue evidence="3">Young leaf</tissue>
    </source>
</reference>
<feature type="transmembrane region" description="Helical" evidence="1">
    <location>
        <begin position="284"/>
        <end position="309"/>
    </location>
</feature>
<dbReference type="Proteomes" id="UP000464620">
    <property type="component" value="Chromosome B09"/>
</dbReference>
<keyword evidence="1" id="KW-0472">Membrane</keyword>
<evidence type="ECO:0000259" key="2">
    <source>
        <dbReference type="Pfam" id="PF13962"/>
    </source>
</evidence>
<dbReference type="InterPro" id="IPR026961">
    <property type="entry name" value="PGG_dom"/>
</dbReference>
<feature type="domain" description="PGG" evidence="2">
    <location>
        <begin position="249"/>
        <end position="308"/>
    </location>
</feature>
<evidence type="ECO:0000313" key="4">
    <source>
        <dbReference type="Proteomes" id="UP000464620"/>
    </source>
</evidence>
<proteinExistence type="predicted"/>
<dbReference type="GO" id="GO:0016020">
    <property type="term" value="C:membrane"/>
    <property type="evidence" value="ECO:0007669"/>
    <property type="project" value="TreeGrafter"/>
</dbReference>
<feature type="domain" description="PGG" evidence="2">
    <location>
        <begin position="219"/>
        <end position="248"/>
    </location>
</feature>
<feature type="transmembrane region" description="Helical" evidence="1">
    <location>
        <begin position="315"/>
        <end position="334"/>
    </location>
</feature>
<dbReference type="PANTHER" id="PTHR24177">
    <property type="entry name" value="CASKIN"/>
    <property type="match status" value="1"/>
</dbReference>
<dbReference type="Pfam" id="PF13962">
    <property type="entry name" value="PGG"/>
    <property type="match status" value="2"/>
</dbReference>
<evidence type="ECO:0000256" key="1">
    <source>
        <dbReference type="SAM" id="Phobius"/>
    </source>
</evidence>
<dbReference type="AlphaFoldDB" id="A0A6B9VAZ7"/>
<keyword evidence="1" id="KW-0812">Transmembrane</keyword>
<sequence>MEKRQLIGGNRGKHMRVEVGLPRWRRGATWERSRPGTRGGLQLGNETTPGEEQYLALLRASCNAISPFNDEAIDESEIRNAVIIAAERGNVGFIVEALKAHFSLLWTSNEDRRSLFSVAVQNRQAQVYNLMHGLTMKSLFLTSTDRDRNSLLHMAALQAPPPQLTPIPGALLQMQRELQWFKEVESITPPVTKERLNSEGMTARKVFTTEHKDLVKEGEKWTKETASSCSVVAALVATITFAAAFTVPDALSLFSSTTSLLMFLGLLTSRYAEDDFLKSLPTKLIIGLSTMFISLATMMAAFCAALFLMLRGRSWIVIPVTLLAFVPVTLYIWLQLPLLIVIFKSTYGSGIFDRNVKSWL</sequence>